<sequence length="119" mass="13431">MSSSLTTDIRKCWTGFRATAPDRFRPSLDPEFRGERLDGKVSFFTPPSNRQMVGFQHFSSPFDALTCTLRLPDGGRGCAWDIRTHSIPLRDTEGCKPCHKPLKSIPEVAYIKSLLFRAV</sequence>
<keyword evidence="2" id="KW-1185">Reference proteome</keyword>
<organism evidence="1 2">
    <name type="scientific">Trichonephila inaurata madagascariensis</name>
    <dbReference type="NCBI Taxonomy" id="2747483"/>
    <lineage>
        <taxon>Eukaryota</taxon>
        <taxon>Metazoa</taxon>
        <taxon>Ecdysozoa</taxon>
        <taxon>Arthropoda</taxon>
        <taxon>Chelicerata</taxon>
        <taxon>Arachnida</taxon>
        <taxon>Araneae</taxon>
        <taxon>Araneomorphae</taxon>
        <taxon>Entelegynae</taxon>
        <taxon>Araneoidea</taxon>
        <taxon>Nephilidae</taxon>
        <taxon>Trichonephila</taxon>
        <taxon>Trichonephila inaurata</taxon>
    </lineage>
</organism>
<protein>
    <submittedName>
        <fullName evidence="1">Uncharacterized protein</fullName>
    </submittedName>
</protein>
<dbReference type="Proteomes" id="UP000886998">
    <property type="component" value="Unassembled WGS sequence"/>
</dbReference>
<evidence type="ECO:0000313" key="2">
    <source>
        <dbReference type="Proteomes" id="UP000886998"/>
    </source>
</evidence>
<gene>
    <name evidence="1" type="ORF">TNIN_93151</name>
</gene>
<dbReference type="EMBL" id="BMAV01018900">
    <property type="protein sequence ID" value="GFY71528.1"/>
    <property type="molecule type" value="Genomic_DNA"/>
</dbReference>
<dbReference type="AlphaFoldDB" id="A0A8X6YFU0"/>
<evidence type="ECO:0000313" key="1">
    <source>
        <dbReference type="EMBL" id="GFY71528.1"/>
    </source>
</evidence>
<proteinExistence type="predicted"/>
<name>A0A8X6YFU0_9ARAC</name>
<comment type="caution">
    <text evidence="1">The sequence shown here is derived from an EMBL/GenBank/DDBJ whole genome shotgun (WGS) entry which is preliminary data.</text>
</comment>
<reference evidence="1" key="1">
    <citation type="submission" date="2020-08" db="EMBL/GenBank/DDBJ databases">
        <title>Multicomponent nature underlies the extraordinary mechanical properties of spider dragline silk.</title>
        <authorList>
            <person name="Kono N."/>
            <person name="Nakamura H."/>
            <person name="Mori M."/>
            <person name="Yoshida Y."/>
            <person name="Ohtoshi R."/>
            <person name="Malay A.D."/>
            <person name="Moran D.A.P."/>
            <person name="Tomita M."/>
            <person name="Numata K."/>
            <person name="Arakawa K."/>
        </authorList>
    </citation>
    <scope>NUCLEOTIDE SEQUENCE</scope>
</reference>
<accession>A0A8X6YFU0</accession>